<dbReference type="HOGENOM" id="CLU_098620_3_0_14"/>
<keyword evidence="3" id="KW-1185">Reference proteome</keyword>
<dbReference type="STRING" id="1111676.MHC_03320"/>
<feature type="transmembrane region" description="Helical" evidence="1">
    <location>
        <begin position="6"/>
        <end position="25"/>
    </location>
</feature>
<proteinExistence type="predicted"/>
<dbReference type="KEGG" id="mhe:MHC_03320"/>
<dbReference type="OrthoDB" id="9834229at2"/>
<evidence type="ECO:0000313" key="3">
    <source>
        <dbReference type="Proteomes" id="UP000009135"/>
    </source>
</evidence>
<keyword evidence="1" id="KW-1133">Transmembrane helix</keyword>
<keyword evidence="1" id="KW-0472">Membrane</keyword>
<evidence type="ECO:0000256" key="1">
    <source>
        <dbReference type="SAM" id="Phobius"/>
    </source>
</evidence>
<sequence length="215" mass="24020">MSKLVIASISGIGGAAGIGGGIYLLNNNFKNSSNKEEVKTIQYKLRQEKFTILDFGASEWGEIKTKYNSLKSDGSKVFNASSSEVDESTIKDLCKEHLNKSEFDDSLYSKVKRWCVTPVEISNQLSNWGFSPLSTDSANDNNKSELTSLAEKYEASNNKIKGVNALESDKWRSLQSKCKDIMGKKNYDDDFDSFFESSKTWCTTEGFNSLSKENK</sequence>
<dbReference type="Proteomes" id="UP000009135">
    <property type="component" value="Chromosome"/>
</dbReference>
<gene>
    <name evidence="2" type="ordered locus">MHC_03320</name>
</gene>
<dbReference type="AlphaFoldDB" id="H6N7A2"/>
<protein>
    <submittedName>
        <fullName evidence="2">Uncharacterized protein</fullName>
    </submittedName>
</protein>
<accession>H6N7A2</accession>
<organism evidence="2 3">
    <name type="scientific">Mycoplasma haemocanis (strain Illinois)</name>
    <dbReference type="NCBI Taxonomy" id="1111676"/>
    <lineage>
        <taxon>Bacteria</taxon>
        <taxon>Bacillati</taxon>
        <taxon>Mycoplasmatota</taxon>
        <taxon>Mollicutes</taxon>
        <taxon>Mycoplasmataceae</taxon>
        <taxon>Mycoplasma</taxon>
    </lineage>
</organism>
<keyword evidence="1" id="KW-0812">Transmembrane</keyword>
<dbReference type="EMBL" id="CP003199">
    <property type="protein sequence ID" value="AEW45524.1"/>
    <property type="molecule type" value="Genomic_DNA"/>
</dbReference>
<reference evidence="2 3" key="1">
    <citation type="journal article" date="2012" name="J. Bacteriol.">
        <title>Complete genome sequence of Mycoplasma haemocanis strain Illinois.</title>
        <authorList>
            <person name="do Nascimento N.C."/>
            <person name="Guimaraes A.M."/>
            <person name="Santos A.P."/>
            <person name="Sanmiguel P.J."/>
            <person name="Messick J.B."/>
        </authorList>
    </citation>
    <scope>NUCLEOTIDE SEQUENCE [LARGE SCALE GENOMIC DNA]</scope>
    <source>
        <strain evidence="2 3">Illinois</strain>
    </source>
</reference>
<name>H6N7A2_MYCHN</name>
<evidence type="ECO:0000313" key="2">
    <source>
        <dbReference type="EMBL" id="AEW45524.1"/>
    </source>
</evidence>